<dbReference type="Pfam" id="PF08240">
    <property type="entry name" value="ADH_N"/>
    <property type="match status" value="1"/>
</dbReference>
<dbReference type="OMA" id="EPTRYPF"/>
<dbReference type="GO" id="GO:0005739">
    <property type="term" value="C:mitochondrion"/>
    <property type="evidence" value="ECO:0007669"/>
    <property type="project" value="TreeGrafter"/>
</dbReference>
<protein>
    <submittedName>
        <fullName evidence="2">NAD(P)-binding protein</fullName>
    </submittedName>
</protein>
<dbReference type="SUPFAM" id="SSF51735">
    <property type="entry name" value="NAD(P)-binding Rossmann-fold domains"/>
    <property type="match status" value="1"/>
</dbReference>
<dbReference type="InterPro" id="IPR051397">
    <property type="entry name" value="Zn-ADH-like_protein"/>
</dbReference>
<dbReference type="OrthoDB" id="10257049at2759"/>
<dbReference type="Gene3D" id="3.40.50.720">
    <property type="entry name" value="NAD(P)-binding Rossmann-like Domain"/>
    <property type="match status" value="1"/>
</dbReference>
<name>A0A137NW04_CONC2</name>
<dbReference type="Gene3D" id="3.90.180.10">
    <property type="entry name" value="Medium-chain alcohol dehydrogenases, catalytic domain"/>
    <property type="match status" value="1"/>
</dbReference>
<dbReference type="PANTHER" id="PTHR43677:SF4">
    <property type="entry name" value="QUINONE OXIDOREDUCTASE-LIKE PROTEIN 2"/>
    <property type="match status" value="1"/>
</dbReference>
<dbReference type="STRING" id="796925.A0A137NW04"/>
<accession>A0A137NW04</accession>
<dbReference type="SMART" id="SM00829">
    <property type="entry name" value="PKS_ER"/>
    <property type="match status" value="1"/>
</dbReference>
<dbReference type="Pfam" id="PF00107">
    <property type="entry name" value="ADH_zinc_N"/>
    <property type="match status" value="1"/>
</dbReference>
<dbReference type="EMBL" id="KQ964669">
    <property type="protein sequence ID" value="KXN67000.1"/>
    <property type="molecule type" value="Genomic_DNA"/>
</dbReference>
<evidence type="ECO:0000313" key="2">
    <source>
        <dbReference type="EMBL" id="KXN67000.1"/>
    </source>
</evidence>
<dbReference type="GO" id="GO:0016491">
    <property type="term" value="F:oxidoreductase activity"/>
    <property type="evidence" value="ECO:0007669"/>
    <property type="project" value="InterPro"/>
</dbReference>
<reference evidence="2 3" key="1">
    <citation type="journal article" date="2015" name="Genome Biol. Evol.">
        <title>Phylogenomic analyses indicate that early fungi evolved digesting cell walls of algal ancestors of land plants.</title>
        <authorList>
            <person name="Chang Y."/>
            <person name="Wang S."/>
            <person name="Sekimoto S."/>
            <person name="Aerts A.L."/>
            <person name="Choi C."/>
            <person name="Clum A."/>
            <person name="LaButti K.M."/>
            <person name="Lindquist E.A."/>
            <person name="Yee Ngan C."/>
            <person name="Ohm R.A."/>
            <person name="Salamov A.A."/>
            <person name="Grigoriev I.V."/>
            <person name="Spatafora J.W."/>
            <person name="Berbee M.L."/>
        </authorList>
    </citation>
    <scope>NUCLEOTIDE SEQUENCE [LARGE SCALE GENOMIC DNA]</scope>
    <source>
        <strain evidence="2 3">NRRL 28638</strain>
    </source>
</reference>
<evidence type="ECO:0000259" key="1">
    <source>
        <dbReference type="SMART" id="SM00829"/>
    </source>
</evidence>
<dbReference type="InterPro" id="IPR013149">
    <property type="entry name" value="ADH-like_C"/>
</dbReference>
<sequence>MKGVLIKEYIKDISEIKVSYDLPIPDTFNDGDLLIKVMAVGMGFADYLQAQGKHQIKAGLPFILGIEAAGIVVKCSPDSRFKVGDRVFTFATQCLAQYCLISEISARPIPKSLSFEEAVAISINYPTNYLGLVDKGKLEKGHTVLIHGSTGAVGLSAIALAKALGATIIATGSCDDKLKYALEEGADHVINIKKDTKWWETVLKFTHGRGVDIVYDPVGLISLSLKCIAFKGRAVIIGFAGGTIEKVPMNRVLLKNISLEGVYLGTYITNDYPIYEKAWSHLEELFESNKLKALVNPKRFVMEDVQSVLRSIVARESVSKIVLTITHDDNKAHL</sequence>
<dbReference type="PANTHER" id="PTHR43677">
    <property type="entry name" value="SHORT-CHAIN DEHYDROGENASE/REDUCTASE"/>
    <property type="match status" value="1"/>
</dbReference>
<dbReference type="Proteomes" id="UP000070444">
    <property type="component" value="Unassembled WGS sequence"/>
</dbReference>
<dbReference type="SUPFAM" id="SSF50129">
    <property type="entry name" value="GroES-like"/>
    <property type="match status" value="1"/>
</dbReference>
<dbReference type="InterPro" id="IPR013154">
    <property type="entry name" value="ADH-like_N"/>
</dbReference>
<dbReference type="CDD" id="cd08241">
    <property type="entry name" value="QOR1"/>
    <property type="match status" value="1"/>
</dbReference>
<keyword evidence="3" id="KW-1185">Reference proteome</keyword>
<dbReference type="InterPro" id="IPR036291">
    <property type="entry name" value="NAD(P)-bd_dom_sf"/>
</dbReference>
<organism evidence="2 3">
    <name type="scientific">Conidiobolus coronatus (strain ATCC 28846 / CBS 209.66 / NRRL 28638)</name>
    <name type="common">Delacroixia coronata</name>
    <dbReference type="NCBI Taxonomy" id="796925"/>
    <lineage>
        <taxon>Eukaryota</taxon>
        <taxon>Fungi</taxon>
        <taxon>Fungi incertae sedis</taxon>
        <taxon>Zoopagomycota</taxon>
        <taxon>Entomophthoromycotina</taxon>
        <taxon>Entomophthoromycetes</taxon>
        <taxon>Entomophthorales</taxon>
        <taxon>Ancylistaceae</taxon>
        <taxon>Conidiobolus</taxon>
    </lineage>
</organism>
<gene>
    <name evidence="2" type="ORF">CONCODRAFT_43333</name>
</gene>
<proteinExistence type="predicted"/>
<evidence type="ECO:0000313" key="3">
    <source>
        <dbReference type="Proteomes" id="UP000070444"/>
    </source>
</evidence>
<dbReference type="InterPro" id="IPR011032">
    <property type="entry name" value="GroES-like_sf"/>
</dbReference>
<dbReference type="AlphaFoldDB" id="A0A137NW04"/>
<feature type="domain" description="Enoyl reductase (ER)" evidence="1">
    <location>
        <begin position="11"/>
        <end position="323"/>
    </location>
</feature>
<dbReference type="InterPro" id="IPR020843">
    <property type="entry name" value="ER"/>
</dbReference>